<gene>
    <name evidence="3" type="ORF">B0J13DRAFT_612769</name>
</gene>
<evidence type="ECO:0000256" key="1">
    <source>
        <dbReference type="SAM" id="MobiDB-lite"/>
    </source>
</evidence>
<organism evidence="3 4">
    <name type="scientific">Dactylonectria estremocensis</name>
    <dbReference type="NCBI Taxonomy" id="1079267"/>
    <lineage>
        <taxon>Eukaryota</taxon>
        <taxon>Fungi</taxon>
        <taxon>Dikarya</taxon>
        <taxon>Ascomycota</taxon>
        <taxon>Pezizomycotina</taxon>
        <taxon>Sordariomycetes</taxon>
        <taxon>Hypocreomycetidae</taxon>
        <taxon>Hypocreales</taxon>
        <taxon>Nectriaceae</taxon>
        <taxon>Dactylonectria</taxon>
    </lineage>
</organism>
<feature type="compositionally biased region" description="Gly residues" evidence="1">
    <location>
        <begin position="86"/>
        <end position="99"/>
    </location>
</feature>
<evidence type="ECO:0000313" key="4">
    <source>
        <dbReference type="Proteomes" id="UP000717696"/>
    </source>
</evidence>
<keyword evidence="2" id="KW-0732">Signal</keyword>
<proteinExistence type="predicted"/>
<sequence>MFPPWWSVTYALVSRHLGQVTWFVCLEWYELNQQGFAGSGQRGKHLDGPSFRERTSCAVCLSLTDQPPVSPGFCSCATKLPPKGPQGDGGRGTGDGWGGQNAPECGTNAQDASPNVQDVNAVSDTPVEAGRDGRDWIDAKRRSSLETTEARFDWVMGGSDPGAGWVGQPCICMCHQAACPLLATMIHLRLVWALLPRANGLWAGSVGSAPGSIDSATGTVDSVPGTIECFSGIWVPCTPDLSMKIPRNME</sequence>
<accession>A0A9P9DKT7</accession>
<evidence type="ECO:0000313" key="3">
    <source>
        <dbReference type="EMBL" id="KAH7120401.1"/>
    </source>
</evidence>
<evidence type="ECO:0000256" key="2">
    <source>
        <dbReference type="SAM" id="SignalP"/>
    </source>
</evidence>
<dbReference type="Proteomes" id="UP000717696">
    <property type="component" value="Unassembled WGS sequence"/>
</dbReference>
<dbReference type="EMBL" id="JAGMUU010000028">
    <property type="protein sequence ID" value="KAH7120401.1"/>
    <property type="molecule type" value="Genomic_DNA"/>
</dbReference>
<protein>
    <submittedName>
        <fullName evidence="3">Uncharacterized protein</fullName>
    </submittedName>
</protein>
<name>A0A9P9DKT7_9HYPO</name>
<feature type="signal peptide" evidence="2">
    <location>
        <begin position="1"/>
        <end position="18"/>
    </location>
</feature>
<feature type="region of interest" description="Disordered" evidence="1">
    <location>
        <begin position="83"/>
        <end position="114"/>
    </location>
</feature>
<comment type="caution">
    <text evidence="3">The sequence shown here is derived from an EMBL/GenBank/DDBJ whole genome shotgun (WGS) entry which is preliminary data.</text>
</comment>
<keyword evidence="4" id="KW-1185">Reference proteome</keyword>
<feature type="chain" id="PRO_5040325308" evidence="2">
    <location>
        <begin position="19"/>
        <end position="250"/>
    </location>
</feature>
<dbReference type="AlphaFoldDB" id="A0A9P9DKT7"/>
<reference evidence="3" key="1">
    <citation type="journal article" date="2021" name="Nat. Commun.">
        <title>Genetic determinants of endophytism in the Arabidopsis root mycobiome.</title>
        <authorList>
            <person name="Mesny F."/>
            <person name="Miyauchi S."/>
            <person name="Thiergart T."/>
            <person name="Pickel B."/>
            <person name="Atanasova L."/>
            <person name="Karlsson M."/>
            <person name="Huettel B."/>
            <person name="Barry K.W."/>
            <person name="Haridas S."/>
            <person name="Chen C."/>
            <person name="Bauer D."/>
            <person name="Andreopoulos W."/>
            <person name="Pangilinan J."/>
            <person name="LaButti K."/>
            <person name="Riley R."/>
            <person name="Lipzen A."/>
            <person name="Clum A."/>
            <person name="Drula E."/>
            <person name="Henrissat B."/>
            <person name="Kohler A."/>
            <person name="Grigoriev I.V."/>
            <person name="Martin F.M."/>
            <person name="Hacquard S."/>
        </authorList>
    </citation>
    <scope>NUCLEOTIDE SEQUENCE</scope>
    <source>
        <strain evidence="3">MPI-CAGE-AT-0021</strain>
    </source>
</reference>